<gene>
    <name evidence="1" type="ORF">BT96DRAFT_919287</name>
</gene>
<accession>A0A6A4HSX4</accession>
<dbReference type="Proteomes" id="UP000799118">
    <property type="component" value="Unassembled WGS sequence"/>
</dbReference>
<proteinExistence type="predicted"/>
<dbReference type="AlphaFoldDB" id="A0A6A4HSX4"/>
<evidence type="ECO:0000313" key="2">
    <source>
        <dbReference type="Proteomes" id="UP000799118"/>
    </source>
</evidence>
<organism evidence="1 2">
    <name type="scientific">Gymnopus androsaceus JB14</name>
    <dbReference type="NCBI Taxonomy" id="1447944"/>
    <lineage>
        <taxon>Eukaryota</taxon>
        <taxon>Fungi</taxon>
        <taxon>Dikarya</taxon>
        <taxon>Basidiomycota</taxon>
        <taxon>Agaricomycotina</taxon>
        <taxon>Agaricomycetes</taxon>
        <taxon>Agaricomycetidae</taxon>
        <taxon>Agaricales</taxon>
        <taxon>Marasmiineae</taxon>
        <taxon>Omphalotaceae</taxon>
        <taxon>Gymnopus</taxon>
    </lineage>
</organism>
<reference evidence="1" key="1">
    <citation type="journal article" date="2019" name="Environ. Microbiol.">
        <title>Fungal ecological strategies reflected in gene transcription - a case study of two litter decomposers.</title>
        <authorList>
            <person name="Barbi F."/>
            <person name="Kohler A."/>
            <person name="Barry K."/>
            <person name="Baskaran P."/>
            <person name="Daum C."/>
            <person name="Fauchery L."/>
            <person name="Ihrmark K."/>
            <person name="Kuo A."/>
            <person name="LaButti K."/>
            <person name="Lipzen A."/>
            <person name="Morin E."/>
            <person name="Grigoriev I.V."/>
            <person name="Henrissat B."/>
            <person name="Lindahl B."/>
            <person name="Martin F."/>
        </authorList>
    </citation>
    <scope>NUCLEOTIDE SEQUENCE</scope>
    <source>
        <strain evidence="1">JB14</strain>
    </source>
</reference>
<name>A0A6A4HSX4_9AGAR</name>
<protein>
    <submittedName>
        <fullName evidence="1">Uncharacterized protein</fullName>
    </submittedName>
</protein>
<sequence>MSYFDLVEHGIRALKCRDFEKIAISGSQLCIGCCLLPLVTYVTSVTSAPRWSKFKREMCFPVRDLKPHQ</sequence>
<keyword evidence="2" id="KW-1185">Reference proteome</keyword>
<dbReference type="EMBL" id="ML769453">
    <property type="protein sequence ID" value="KAE9400830.1"/>
    <property type="molecule type" value="Genomic_DNA"/>
</dbReference>
<evidence type="ECO:0000313" key="1">
    <source>
        <dbReference type="EMBL" id="KAE9400830.1"/>
    </source>
</evidence>